<protein>
    <submittedName>
        <fullName evidence="2">Glutamine synthetase</fullName>
    </submittedName>
</protein>
<name>A0AAW2ZAN6_9EUKA</name>
<comment type="caution">
    <text evidence="2">The sequence shown here is derived from an EMBL/GenBank/DDBJ whole genome shotgun (WGS) entry which is preliminary data.</text>
</comment>
<accession>A0AAW2ZAN6</accession>
<gene>
    <name evidence="2" type="ORF">AKO1_002009</name>
</gene>
<reference evidence="2 3" key="1">
    <citation type="submission" date="2024-03" db="EMBL/GenBank/DDBJ databases">
        <title>The Acrasis kona genome and developmental transcriptomes reveal deep origins of eukaryotic multicellular pathways.</title>
        <authorList>
            <person name="Sheikh S."/>
            <person name="Fu C.-J."/>
            <person name="Brown M.W."/>
            <person name="Baldauf S.L."/>
        </authorList>
    </citation>
    <scope>NUCLEOTIDE SEQUENCE [LARGE SCALE GENOMIC DNA]</scope>
    <source>
        <strain evidence="2 3">ATCC MYA-3509</strain>
    </source>
</reference>
<evidence type="ECO:0000313" key="2">
    <source>
        <dbReference type="EMBL" id="KAL0486334.1"/>
    </source>
</evidence>
<dbReference type="Proteomes" id="UP001431209">
    <property type="component" value="Unassembled WGS sequence"/>
</dbReference>
<sequence>MNSAQESLLGHHLQAYLKLRRNSQLRCAAKKGMEQDFCEEGTVYSWPVLCYTTSGSLIVRLLNIRDGEFIVLNPFDQRISARHPLYSLTKISYDRTPTLPGLSDMSLFRTVFRNTEIEVYLSRDRNEIVNHIIYCLKRMKGINTDAIIANQDADYDKVSLNSDSNKHYNNVPEDDFGYVYTPSTQVGYYEFQVFGVDNKGRLYPHALGLFSGFIRHYDENRNPFSQHRYVDIKDDIQFFESSSKLVIPYEDDNFYTCIVSDKDKTILSLLLKGRSQIYKSLTNGEMEVASPKKYSNEQETSNSDFPTKFSYLNIRAEQQATSTVDEEEGERYHNTQTEIPESPSNMTSDTDRLHRQDSMTFPQQQVPPSSETSKSALIKDVSVLEHGTSLFQHKKGLLGASIKEKYFCARLAKDYEGNVFVSVTGGVKNKMTEHYDVLDIQKNENARSSVGFSDDYSFVLVTSRIGPFACSNNLLLQANDRETFMCWWNGIRRLLSDKN</sequence>
<evidence type="ECO:0000256" key="1">
    <source>
        <dbReference type="SAM" id="MobiDB-lite"/>
    </source>
</evidence>
<keyword evidence="3" id="KW-1185">Reference proteome</keyword>
<feature type="compositionally biased region" description="Polar residues" evidence="1">
    <location>
        <begin position="334"/>
        <end position="348"/>
    </location>
</feature>
<evidence type="ECO:0000313" key="3">
    <source>
        <dbReference type="Proteomes" id="UP001431209"/>
    </source>
</evidence>
<dbReference type="AlphaFoldDB" id="A0AAW2ZAN6"/>
<dbReference type="EMBL" id="JAOPGA020001222">
    <property type="protein sequence ID" value="KAL0486334.1"/>
    <property type="molecule type" value="Genomic_DNA"/>
</dbReference>
<feature type="region of interest" description="Disordered" evidence="1">
    <location>
        <begin position="319"/>
        <end position="352"/>
    </location>
</feature>
<proteinExistence type="predicted"/>
<organism evidence="2 3">
    <name type="scientific">Acrasis kona</name>
    <dbReference type="NCBI Taxonomy" id="1008807"/>
    <lineage>
        <taxon>Eukaryota</taxon>
        <taxon>Discoba</taxon>
        <taxon>Heterolobosea</taxon>
        <taxon>Tetramitia</taxon>
        <taxon>Eutetramitia</taxon>
        <taxon>Acrasidae</taxon>
        <taxon>Acrasis</taxon>
    </lineage>
</organism>